<dbReference type="PROSITE" id="PS51176">
    <property type="entry name" value="PDH_ADH"/>
    <property type="match status" value="1"/>
</dbReference>
<dbReference type="Gene3D" id="1.10.3660.10">
    <property type="entry name" value="6-phosphogluconate dehydrogenase C-terminal like domain"/>
    <property type="match status" value="1"/>
</dbReference>
<dbReference type="EC" id="1.3.1.12" evidence="3"/>
<comment type="similarity">
    <text evidence="2">Belongs to the prephenate/arogenate dehydrogenase family.</text>
</comment>
<dbReference type="InterPro" id="IPR002912">
    <property type="entry name" value="ACT_dom"/>
</dbReference>
<feature type="domain" description="ACT" evidence="12">
    <location>
        <begin position="342"/>
        <end position="411"/>
    </location>
</feature>
<feature type="compositionally biased region" description="Low complexity" evidence="10">
    <location>
        <begin position="286"/>
        <end position="302"/>
    </location>
</feature>
<dbReference type="InterPro" id="IPR046825">
    <property type="entry name" value="PDH_C"/>
</dbReference>
<evidence type="ECO:0000256" key="4">
    <source>
        <dbReference type="ARBA" id="ARBA00016891"/>
    </source>
</evidence>
<keyword evidence="7" id="KW-0520">NAD</keyword>
<accession>A0ABU7K876</accession>
<dbReference type="InterPro" id="IPR008927">
    <property type="entry name" value="6-PGluconate_DH-like_C_sf"/>
</dbReference>
<dbReference type="PANTHER" id="PTHR21363">
    <property type="entry name" value="PREPHENATE DEHYDROGENASE"/>
    <property type="match status" value="1"/>
</dbReference>
<organism evidence="13 14">
    <name type="scientific">Nocardiopsis codii</name>
    <dbReference type="NCBI Taxonomy" id="3065942"/>
    <lineage>
        <taxon>Bacteria</taxon>
        <taxon>Bacillati</taxon>
        <taxon>Actinomycetota</taxon>
        <taxon>Actinomycetes</taxon>
        <taxon>Streptosporangiales</taxon>
        <taxon>Nocardiopsidaceae</taxon>
        <taxon>Nocardiopsis</taxon>
    </lineage>
</organism>
<dbReference type="InterPro" id="IPR046826">
    <property type="entry name" value="PDH_N"/>
</dbReference>
<dbReference type="EMBL" id="JAUZMY010000013">
    <property type="protein sequence ID" value="MEE2038439.1"/>
    <property type="molecule type" value="Genomic_DNA"/>
</dbReference>
<evidence type="ECO:0000256" key="10">
    <source>
        <dbReference type="SAM" id="MobiDB-lite"/>
    </source>
</evidence>
<dbReference type="InterPro" id="IPR050812">
    <property type="entry name" value="Preph/Arog_dehydrog"/>
</dbReference>
<evidence type="ECO:0000256" key="2">
    <source>
        <dbReference type="ARBA" id="ARBA00007964"/>
    </source>
</evidence>
<dbReference type="InterPro" id="IPR003099">
    <property type="entry name" value="Prephen_DH"/>
</dbReference>
<feature type="region of interest" description="Disordered" evidence="10">
    <location>
        <begin position="276"/>
        <end position="305"/>
    </location>
</feature>
<keyword evidence="5" id="KW-0827">Tyrosine biosynthesis</keyword>
<dbReference type="SUPFAM" id="SSF48179">
    <property type="entry name" value="6-phosphogluconate dehydrogenase C-terminal domain-like"/>
    <property type="match status" value="1"/>
</dbReference>
<comment type="caution">
    <text evidence="13">The sequence shown here is derived from an EMBL/GenBank/DDBJ whole genome shotgun (WGS) entry which is preliminary data.</text>
</comment>
<feature type="domain" description="Prephenate/arogenate dehydrogenase" evidence="11">
    <location>
        <begin position="18"/>
        <end position="300"/>
    </location>
</feature>
<evidence type="ECO:0000256" key="8">
    <source>
        <dbReference type="ARBA" id="ARBA00023141"/>
    </source>
</evidence>
<reference evidence="13 14" key="1">
    <citation type="submission" date="2023-08" db="EMBL/GenBank/DDBJ databases">
        <authorList>
            <person name="Girao M."/>
            <person name="Carvalho M.F."/>
        </authorList>
    </citation>
    <scope>NUCLEOTIDE SEQUENCE [LARGE SCALE GENOMIC DNA]</scope>
    <source>
        <strain evidence="13 14">CT-R113</strain>
    </source>
</reference>
<evidence type="ECO:0000259" key="11">
    <source>
        <dbReference type="PROSITE" id="PS51176"/>
    </source>
</evidence>
<comment type="pathway">
    <text evidence="1">Amino-acid biosynthesis; L-tyrosine biosynthesis; (4-hydroxyphenyl)pyruvate from prephenate (NAD(+) route): step 1/1.</text>
</comment>
<evidence type="ECO:0000256" key="3">
    <source>
        <dbReference type="ARBA" id="ARBA00012068"/>
    </source>
</evidence>
<keyword evidence="8" id="KW-0057">Aromatic amino acid biosynthesis</keyword>
<dbReference type="Proteomes" id="UP001356095">
    <property type="component" value="Unassembled WGS sequence"/>
</dbReference>
<evidence type="ECO:0000313" key="14">
    <source>
        <dbReference type="Proteomes" id="UP001356095"/>
    </source>
</evidence>
<dbReference type="Pfam" id="PF02153">
    <property type="entry name" value="PDH_N"/>
    <property type="match status" value="1"/>
</dbReference>
<evidence type="ECO:0000256" key="1">
    <source>
        <dbReference type="ARBA" id="ARBA00005067"/>
    </source>
</evidence>
<dbReference type="SUPFAM" id="SSF55021">
    <property type="entry name" value="ACT-like"/>
    <property type="match status" value="1"/>
</dbReference>
<gene>
    <name evidence="13" type="ORF">Q8791_14540</name>
</gene>
<keyword evidence="6" id="KW-0560">Oxidoreductase</keyword>
<evidence type="ECO:0000313" key="13">
    <source>
        <dbReference type="EMBL" id="MEE2038439.1"/>
    </source>
</evidence>
<dbReference type="InterPro" id="IPR036291">
    <property type="entry name" value="NAD(P)-bd_dom_sf"/>
</dbReference>
<evidence type="ECO:0000256" key="7">
    <source>
        <dbReference type="ARBA" id="ARBA00023027"/>
    </source>
</evidence>
<sequence length="411" mass="41147">MGNTSGRAGGGEHRHAVRRVTVIGTGLIGTSIALALRARDVDVTLSDPDPSSLRLACDLGAGRPLDESADPSAAPADVAVVAAPPAVVPAVLRRAQDRGLAHVYTDVASVKASVLAEAERLGCDMATFVPGHPMGGREKQGPGAARADLFLGRSWALCPTGKADPETVAAVAEVARLCGADPLVLDAGVHDRAVALVSHAPHVAASAVAARLVSGDAAALTLAGQGVRDVTRVAGGDPAMWTEILTHNAAPVADVLYAVAADLAATADALRGAAEEAGTGGSDANTAVAGGAAPVPGTEGAGRPPVGAEVLAPVRDLLERGRAGHGRIPGKHGTVRLPEYTVIPVVIPDEPGTLGRLFASAAAAGVNIEDVRIEHTPGLPLGVAQLHVLPEAVDAFVRALAADGWSVHPGA</sequence>
<dbReference type="SUPFAM" id="SSF51735">
    <property type="entry name" value="NAD(P)-binding Rossmann-fold domains"/>
    <property type="match status" value="1"/>
</dbReference>
<dbReference type="InterPro" id="IPR045865">
    <property type="entry name" value="ACT-like_dom_sf"/>
</dbReference>
<dbReference type="Pfam" id="PF20463">
    <property type="entry name" value="PDH_C"/>
    <property type="match status" value="1"/>
</dbReference>
<evidence type="ECO:0000259" key="12">
    <source>
        <dbReference type="PROSITE" id="PS51671"/>
    </source>
</evidence>
<keyword evidence="8" id="KW-0028">Amino-acid biosynthesis</keyword>
<keyword evidence="14" id="KW-1185">Reference proteome</keyword>
<evidence type="ECO:0000256" key="6">
    <source>
        <dbReference type="ARBA" id="ARBA00023002"/>
    </source>
</evidence>
<dbReference type="PROSITE" id="PS51671">
    <property type="entry name" value="ACT"/>
    <property type="match status" value="1"/>
</dbReference>
<evidence type="ECO:0000256" key="9">
    <source>
        <dbReference type="ARBA" id="ARBA00049260"/>
    </source>
</evidence>
<comment type="catalytic activity">
    <reaction evidence="9">
        <text>prephenate + NAD(+) = 3-(4-hydroxyphenyl)pyruvate + CO2 + NADH</text>
        <dbReference type="Rhea" id="RHEA:13869"/>
        <dbReference type="ChEBI" id="CHEBI:16526"/>
        <dbReference type="ChEBI" id="CHEBI:29934"/>
        <dbReference type="ChEBI" id="CHEBI:36242"/>
        <dbReference type="ChEBI" id="CHEBI:57540"/>
        <dbReference type="ChEBI" id="CHEBI:57945"/>
        <dbReference type="EC" id="1.3.1.12"/>
    </reaction>
</comment>
<dbReference type="PANTHER" id="PTHR21363:SF0">
    <property type="entry name" value="PREPHENATE DEHYDROGENASE [NADP(+)]"/>
    <property type="match status" value="1"/>
</dbReference>
<name>A0ABU7K876_9ACTN</name>
<proteinExistence type="inferred from homology"/>
<dbReference type="RefSeq" id="WP_330092227.1">
    <property type="nucleotide sequence ID" value="NZ_JAUZMY010000013.1"/>
</dbReference>
<evidence type="ECO:0000256" key="5">
    <source>
        <dbReference type="ARBA" id="ARBA00022498"/>
    </source>
</evidence>
<dbReference type="NCBIfam" id="NF005112">
    <property type="entry name" value="PRK06545.2-4"/>
    <property type="match status" value="1"/>
</dbReference>
<dbReference type="Gene3D" id="3.40.50.720">
    <property type="entry name" value="NAD(P)-binding Rossmann-like Domain"/>
    <property type="match status" value="1"/>
</dbReference>
<protein>
    <recommendedName>
        <fullName evidence="4">Prephenate dehydrogenase</fullName>
        <ecNumber evidence="3">1.3.1.12</ecNumber>
    </recommendedName>
</protein>